<dbReference type="AlphaFoldDB" id="A0A2A5JIZ0"/>
<protein>
    <submittedName>
        <fullName evidence="3">GGDEF domain-containing protein</fullName>
    </submittedName>
</protein>
<reference evidence="3 4" key="1">
    <citation type="submission" date="2017-07" db="EMBL/GenBank/DDBJ databases">
        <title>Draft sequence of Rhodococcus enclensis 23b-28.</title>
        <authorList>
            <person name="Besaury L."/>
            <person name="Sancelme M."/>
            <person name="Amato P."/>
            <person name="Lallement A."/>
            <person name="Delort A.-M."/>
        </authorList>
    </citation>
    <scope>NUCLEOTIDE SEQUENCE [LARGE SCALE GENOMIC DNA]</scope>
    <source>
        <strain evidence="3 4">23b-28</strain>
    </source>
</reference>
<feature type="transmembrane region" description="Helical" evidence="1">
    <location>
        <begin position="39"/>
        <end position="56"/>
    </location>
</feature>
<dbReference type="SUPFAM" id="SSF55073">
    <property type="entry name" value="Nucleotide cyclase"/>
    <property type="match status" value="1"/>
</dbReference>
<dbReference type="PROSITE" id="PS50887">
    <property type="entry name" value="GGDEF"/>
    <property type="match status" value="1"/>
</dbReference>
<dbReference type="InterPro" id="IPR000160">
    <property type="entry name" value="GGDEF_dom"/>
</dbReference>
<evidence type="ECO:0000259" key="2">
    <source>
        <dbReference type="PROSITE" id="PS50887"/>
    </source>
</evidence>
<gene>
    <name evidence="3" type="ORF">CHR55_03025</name>
</gene>
<feature type="transmembrane region" description="Helical" evidence="1">
    <location>
        <begin position="99"/>
        <end position="120"/>
    </location>
</feature>
<organism evidence="3 4">
    <name type="scientific">Rhodococcus qingshengii</name>
    <dbReference type="NCBI Taxonomy" id="334542"/>
    <lineage>
        <taxon>Bacteria</taxon>
        <taxon>Bacillati</taxon>
        <taxon>Actinomycetota</taxon>
        <taxon>Actinomycetes</taxon>
        <taxon>Mycobacteriales</taxon>
        <taxon>Nocardiaceae</taxon>
        <taxon>Rhodococcus</taxon>
        <taxon>Rhodococcus erythropolis group</taxon>
    </lineage>
</organism>
<dbReference type="Gene3D" id="3.30.70.270">
    <property type="match status" value="1"/>
</dbReference>
<feature type="transmembrane region" description="Helical" evidence="1">
    <location>
        <begin position="302"/>
        <end position="321"/>
    </location>
</feature>
<dbReference type="SMART" id="SM00267">
    <property type="entry name" value="GGDEF"/>
    <property type="match status" value="1"/>
</dbReference>
<dbReference type="FunFam" id="3.30.70.270:FF:000001">
    <property type="entry name" value="Diguanylate cyclase domain protein"/>
    <property type="match status" value="1"/>
</dbReference>
<feature type="transmembrane region" description="Helical" evidence="1">
    <location>
        <begin position="276"/>
        <end position="296"/>
    </location>
</feature>
<evidence type="ECO:0000313" key="4">
    <source>
        <dbReference type="Proteomes" id="UP000230886"/>
    </source>
</evidence>
<evidence type="ECO:0000256" key="1">
    <source>
        <dbReference type="SAM" id="Phobius"/>
    </source>
</evidence>
<dbReference type="PANTHER" id="PTHR45138">
    <property type="entry name" value="REGULATORY COMPONENTS OF SENSORY TRANSDUCTION SYSTEM"/>
    <property type="match status" value="1"/>
</dbReference>
<feature type="transmembrane region" description="Helical" evidence="1">
    <location>
        <begin position="172"/>
        <end position="194"/>
    </location>
</feature>
<evidence type="ECO:0000313" key="3">
    <source>
        <dbReference type="EMBL" id="PCK29362.1"/>
    </source>
</evidence>
<feature type="transmembrane region" description="Helical" evidence="1">
    <location>
        <begin position="132"/>
        <end position="152"/>
    </location>
</feature>
<dbReference type="InterPro" id="IPR043128">
    <property type="entry name" value="Rev_trsase/Diguanyl_cyclase"/>
</dbReference>
<dbReference type="RefSeq" id="WP_099696909.1">
    <property type="nucleotide sequence ID" value="NZ_NOVD01000001.1"/>
</dbReference>
<sequence length="518" mass="56307">MTQFRARRTWLVLGVVVAVIALAGSGLLSPRTSVLVDDIAQLFGGATATAVCWWTSRRYHGVERRWRTLMALGMAGWTLGMFFWAFYRSVLHVPLPSPSIADIGFFMFPVFAVPALLSLVRQSPRREAIGPIHLWLVLTLDGLVVVGGLFILTWTTALGAVVHTGPTGSLGFLVAVMYPITDFVLIAMVLLMVIGPKAVAEIREPLTFLGCGLVMLSLSDSLFAYLVAIGAESMPTIADAGFIAGPPLIALAALTKRTEPRNRNAPQQWRSDRTQLLLPYLLIAVIATIVTVQALIVGNLDAVVVILGVGVLVLALVRQILTLLENDALLQQISAAQDELRYRAHHDPLTELANRAAFDEHFASAIDDYRQTNSDWVLMLVDLDDFKQINDRYGHPAGDRLLVALTARLREAVPEGAFVARFGGDEFTVLLQGTIDDAVVVARRIVDALRSDQTADTSVSVGASVGVAHFESAQFEFGDEPLSAHTLLRQADAAMYEAKRSGKGAVVVYGDRRKWSSP</sequence>
<feature type="transmembrane region" description="Helical" evidence="1">
    <location>
        <begin position="68"/>
        <end position="87"/>
    </location>
</feature>
<feature type="transmembrane region" description="Helical" evidence="1">
    <location>
        <begin position="9"/>
        <end position="27"/>
    </location>
</feature>
<dbReference type="GO" id="GO:0052621">
    <property type="term" value="F:diguanylate cyclase activity"/>
    <property type="evidence" value="ECO:0007669"/>
    <property type="project" value="TreeGrafter"/>
</dbReference>
<accession>A0A2A5JIZ0</accession>
<name>A0A2A5JIZ0_RHOSG</name>
<keyword evidence="1" id="KW-0472">Membrane</keyword>
<dbReference type="InterPro" id="IPR050469">
    <property type="entry name" value="Diguanylate_Cyclase"/>
</dbReference>
<dbReference type="NCBIfam" id="TIGR00254">
    <property type="entry name" value="GGDEF"/>
    <property type="match status" value="1"/>
</dbReference>
<comment type="caution">
    <text evidence="3">The sequence shown here is derived from an EMBL/GenBank/DDBJ whole genome shotgun (WGS) entry which is preliminary data.</text>
</comment>
<keyword evidence="1" id="KW-0812">Transmembrane</keyword>
<dbReference type="PANTHER" id="PTHR45138:SF9">
    <property type="entry name" value="DIGUANYLATE CYCLASE DGCM-RELATED"/>
    <property type="match status" value="1"/>
</dbReference>
<feature type="domain" description="GGDEF" evidence="2">
    <location>
        <begin position="374"/>
        <end position="511"/>
    </location>
</feature>
<dbReference type="Pfam" id="PF00990">
    <property type="entry name" value="GGDEF"/>
    <property type="match status" value="1"/>
</dbReference>
<dbReference type="InterPro" id="IPR029787">
    <property type="entry name" value="Nucleotide_cyclase"/>
</dbReference>
<dbReference type="EMBL" id="NOVD01000001">
    <property type="protein sequence ID" value="PCK29362.1"/>
    <property type="molecule type" value="Genomic_DNA"/>
</dbReference>
<keyword evidence="1" id="KW-1133">Transmembrane helix</keyword>
<dbReference type="CDD" id="cd01949">
    <property type="entry name" value="GGDEF"/>
    <property type="match status" value="1"/>
</dbReference>
<dbReference type="Proteomes" id="UP000230886">
    <property type="component" value="Unassembled WGS sequence"/>
</dbReference>
<proteinExistence type="predicted"/>
<feature type="transmembrane region" description="Helical" evidence="1">
    <location>
        <begin position="237"/>
        <end position="255"/>
    </location>
</feature>
<feature type="transmembrane region" description="Helical" evidence="1">
    <location>
        <begin position="206"/>
        <end position="231"/>
    </location>
</feature>